<proteinExistence type="predicted"/>
<reference evidence="3 4" key="1">
    <citation type="submission" date="2011-02" db="EMBL/GenBank/DDBJ databases">
        <title>The Genome Sequence of Sphaeroforma arctica JP610.</title>
        <authorList>
            <consortium name="The Broad Institute Genome Sequencing Platform"/>
            <person name="Russ C."/>
            <person name="Cuomo C."/>
            <person name="Young S.K."/>
            <person name="Zeng Q."/>
            <person name="Gargeya S."/>
            <person name="Alvarado L."/>
            <person name="Berlin A."/>
            <person name="Chapman S.B."/>
            <person name="Chen Z."/>
            <person name="Freedman E."/>
            <person name="Gellesch M."/>
            <person name="Goldberg J."/>
            <person name="Griggs A."/>
            <person name="Gujja S."/>
            <person name="Heilman E."/>
            <person name="Heiman D."/>
            <person name="Howarth C."/>
            <person name="Mehta T."/>
            <person name="Neiman D."/>
            <person name="Pearson M."/>
            <person name="Roberts A."/>
            <person name="Saif S."/>
            <person name="Shea T."/>
            <person name="Shenoy N."/>
            <person name="Sisk P."/>
            <person name="Stolte C."/>
            <person name="Sykes S."/>
            <person name="White J."/>
            <person name="Yandava C."/>
            <person name="Burger G."/>
            <person name="Gray M.W."/>
            <person name="Holland P.W.H."/>
            <person name="King N."/>
            <person name="Lang F.B.F."/>
            <person name="Roger A.J."/>
            <person name="Ruiz-Trillo I."/>
            <person name="Haas B."/>
            <person name="Nusbaum C."/>
            <person name="Birren B."/>
        </authorList>
    </citation>
    <scope>NUCLEOTIDE SEQUENCE [LARGE SCALE GENOMIC DNA]</scope>
    <source>
        <strain evidence="3 4">JP610</strain>
    </source>
</reference>
<organism evidence="3 4">
    <name type="scientific">Sphaeroforma arctica JP610</name>
    <dbReference type="NCBI Taxonomy" id="667725"/>
    <lineage>
        <taxon>Eukaryota</taxon>
        <taxon>Ichthyosporea</taxon>
        <taxon>Ichthyophonida</taxon>
        <taxon>Sphaeroforma</taxon>
    </lineage>
</organism>
<feature type="transmembrane region" description="Helical" evidence="2">
    <location>
        <begin position="157"/>
        <end position="184"/>
    </location>
</feature>
<keyword evidence="2" id="KW-0812">Transmembrane</keyword>
<keyword evidence="4" id="KW-1185">Reference proteome</keyword>
<feature type="non-terminal residue" evidence="3">
    <location>
        <position position="226"/>
    </location>
</feature>
<feature type="transmembrane region" description="Helical" evidence="2">
    <location>
        <begin position="129"/>
        <end position="150"/>
    </location>
</feature>
<sequence>MAGDDTENDCITSSTELGEHVDASATKGFDEPQEDVKANDTKQGRGERVAPTNASESKRTLFDDLLQNAEDDIDGPLQMEDYLAQEKDVLIRRRTEVAYSRKRESKVLRDTPAPSEIDDDDAQAWRSKIQLLVVACFGCFGLVLLAELCLNHNHPSFAFALHTTSAVALFVSVPAVQMSGAGTISGWKAFMPFEGGARFVSMQAVAWILYALALLLSIHIFVSFYR</sequence>
<accession>A0A0L0FD55</accession>
<evidence type="ECO:0000313" key="3">
    <source>
        <dbReference type="EMBL" id="KNC74411.1"/>
    </source>
</evidence>
<dbReference type="GeneID" id="25913543"/>
<keyword evidence="2" id="KW-1133">Transmembrane helix</keyword>
<dbReference type="AlphaFoldDB" id="A0A0L0FD55"/>
<gene>
    <name evidence="3" type="ORF">SARC_13039</name>
</gene>
<evidence type="ECO:0000256" key="2">
    <source>
        <dbReference type="SAM" id="Phobius"/>
    </source>
</evidence>
<dbReference type="Proteomes" id="UP000054560">
    <property type="component" value="Unassembled WGS sequence"/>
</dbReference>
<feature type="region of interest" description="Disordered" evidence="1">
    <location>
        <begin position="1"/>
        <end position="57"/>
    </location>
</feature>
<protein>
    <submittedName>
        <fullName evidence="3">Uncharacterized protein</fullName>
    </submittedName>
</protein>
<feature type="transmembrane region" description="Helical" evidence="2">
    <location>
        <begin position="204"/>
        <end position="225"/>
    </location>
</feature>
<feature type="compositionally biased region" description="Basic and acidic residues" evidence="1">
    <location>
        <begin position="17"/>
        <end position="48"/>
    </location>
</feature>
<keyword evidence="2" id="KW-0472">Membrane</keyword>
<evidence type="ECO:0000256" key="1">
    <source>
        <dbReference type="SAM" id="MobiDB-lite"/>
    </source>
</evidence>
<name>A0A0L0FD55_9EUKA</name>
<dbReference type="RefSeq" id="XP_014148313.1">
    <property type="nucleotide sequence ID" value="XM_014292838.1"/>
</dbReference>
<evidence type="ECO:0000313" key="4">
    <source>
        <dbReference type="Proteomes" id="UP000054560"/>
    </source>
</evidence>
<dbReference type="EMBL" id="KQ244432">
    <property type="protein sequence ID" value="KNC74411.1"/>
    <property type="molecule type" value="Genomic_DNA"/>
</dbReference>